<proteinExistence type="predicted"/>
<dbReference type="PANTHER" id="PTHR46038:SF38">
    <property type="entry name" value="GLYCOSYLTRANSFERASE-RELATED"/>
    <property type="match status" value="1"/>
</dbReference>
<evidence type="ECO:0000313" key="1">
    <source>
        <dbReference type="EMBL" id="KAG7594213.1"/>
    </source>
</evidence>
<gene>
    <name evidence="1" type="ORF">ISN45_Aa01g029810</name>
</gene>
<accession>A0A8T2C8U9</accession>
<dbReference type="InterPro" id="IPR044821">
    <property type="entry name" value="At1g28695/At4g15970-like"/>
</dbReference>
<organism evidence="1 2">
    <name type="scientific">Arabidopsis thaliana x Arabidopsis arenosa</name>
    <dbReference type="NCBI Taxonomy" id="1240361"/>
    <lineage>
        <taxon>Eukaryota</taxon>
        <taxon>Viridiplantae</taxon>
        <taxon>Streptophyta</taxon>
        <taxon>Embryophyta</taxon>
        <taxon>Tracheophyta</taxon>
        <taxon>Spermatophyta</taxon>
        <taxon>Magnoliopsida</taxon>
        <taxon>eudicotyledons</taxon>
        <taxon>Gunneridae</taxon>
        <taxon>Pentapetalae</taxon>
        <taxon>rosids</taxon>
        <taxon>malvids</taxon>
        <taxon>Brassicales</taxon>
        <taxon>Brassicaceae</taxon>
        <taxon>Camelineae</taxon>
        <taxon>Arabidopsis</taxon>
    </lineage>
</organism>
<name>A0A8T2C8U9_9BRAS</name>
<reference evidence="1 2" key="1">
    <citation type="submission" date="2020-12" db="EMBL/GenBank/DDBJ databases">
        <title>Concerted genomic and epigenomic changes stabilize Arabidopsis allopolyploids.</title>
        <authorList>
            <person name="Chen Z."/>
        </authorList>
    </citation>
    <scope>NUCLEOTIDE SEQUENCE [LARGE SCALE GENOMIC DNA]</scope>
    <source>
        <strain evidence="1">Allo738</strain>
        <tissue evidence="1">Leaf</tissue>
    </source>
</reference>
<dbReference type="EMBL" id="JAEFBK010000006">
    <property type="protein sequence ID" value="KAG7594213.1"/>
    <property type="molecule type" value="Genomic_DNA"/>
</dbReference>
<dbReference type="Proteomes" id="UP000694240">
    <property type="component" value="Chromosome 6"/>
</dbReference>
<sequence length="193" mass="22259">MSSDGDSSSSDYSSPYKYRLRTEKALLAKEKVFDLLHDFLCLYQPHQHWSWSSQIACYSWWRHSLSVFDPTNPVFGQDKKNKKEISDPSFEQLREYVLIDLEKVSKILLPLTADVLFNERGLFLDLSHFPSFKEFSSSPVDVMRRAATRDGTMILTTLNEAWAAPGPVIDLFLECFKIGKGTRKFLMCCVELQ</sequence>
<protein>
    <submittedName>
        <fullName evidence="1">Uncharacterized protein</fullName>
    </submittedName>
</protein>
<comment type="caution">
    <text evidence="1">The sequence shown here is derived from an EMBL/GenBank/DDBJ whole genome shotgun (WGS) entry which is preliminary data.</text>
</comment>
<dbReference type="PANTHER" id="PTHR46038">
    <property type="entry name" value="EXPRESSED PROTEIN-RELATED"/>
    <property type="match status" value="1"/>
</dbReference>
<dbReference type="AlphaFoldDB" id="A0A8T2C8U9"/>
<evidence type="ECO:0000313" key="2">
    <source>
        <dbReference type="Proteomes" id="UP000694240"/>
    </source>
</evidence>
<keyword evidence="2" id="KW-1185">Reference proteome</keyword>